<dbReference type="EMBL" id="LAZR01003423">
    <property type="protein sequence ID" value="KKN18473.1"/>
    <property type="molecule type" value="Genomic_DNA"/>
</dbReference>
<reference evidence="1" key="1">
    <citation type="journal article" date="2015" name="Nature">
        <title>Complex archaea that bridge the gap between prokaryotes and eukaryotes.</title>
        <authorList>
            <person name="Spang A."/>
            <person name="Saw J.H."/>
            <person name="Jorgensen S.L."/>
            <person name="Zaremba-Niedzwiedzka K."/>
            <person name="Martijn J."/>
            <person name="Lind A.E."/>
            <person name="van Eijk R."/>
            <person name="Schleper C."/>
            <person name="Guy L."/>
            <person name="Ettema T.J."/>
        </authorList>
    </citation>
    <scope>NUCLEOTIDE SEQUENCE</scope>
</reference>
<sequence>MSPPPQPAGDRVSWLDFLRVPKPTAQLTSRYPIDNGRRAVREVSAALRTLDREDVHVILTMDTFMLTLRHPSGRHIDVAGEMALDYRDPEDATDHIEYLVGLLDNGYSDR</sequence>
<gene>
    <name evidence="1" type="ORF">LCGC14_0955310</name>
</gene>
<name>A0A0F9RMG6_9ZZZZ</name>
<dbReference type="AlphaFoldDB" id="A0A0F9RMG6"/>
<accession>A0A0F9RMG6</accession>
<proteinExistence type="predicted"/>
<evidence type="ECO:0000313" key="1">
    <source>
        <dbReference type="EMBL" id="KKN18473.1"/>
    </source>
</evidence>
<protein>
    <submittedName>
        <fullName evidence="1">Uncharacterized protein</fullName>
    </submittedName>
</protein>
<comment type="caution">
    <text evidence="1">The sequence shown here is derived from an EMBL/GenBank/DDBJ whole genome shotgun (WGS) entry which is preliminary data.</text>
</comment>
<organism evidence="1">
    <name type="scientific">marine sediment metagenome</name>
    <dbReference type="NCBI Taxonomy" id="412755"/>
    <lineage>
        <taxon>unclassified sequences</taxon>
        <taxon>metagenomes</taxon>
        <taxon>ecological metagenomes</taxon>
    </lineage>
</organism>